<feature type="site" description="Transition state stabilizer" evidence="5">
    <location>
        <position position="55"/>
    </location>
</feature>
<dbReference type="InterPro" id="IPR045747">
    <property type="entry name" value="CRISPR-assoc_prot_Cas6_N_sf"/>
</dbReference>
<evidence type="ECO:0000256" key="4">
    <source>
        <dbReference type="PIRNR" id="PIRNR005054"/>
    </source>
</evidence>
<dbReference type="Pfam" id="PF21350">
    <property type="entry name" value="Cas6_I-A"/>
    <property type="match status" value="1"/>
</dbReference>
<dbReference type="EMBL" id="DSOL01000078">
    <property type="protein sequence ID" value="HEN27580.1"/>
    <property type="molecule type" value="Genomic_DNA"/>
</dbReference>
<dbReference type="AlphaFoldDB" id="A0A7C2K3H2"/>
<dbReference type="GO" id="GO:0016788">
    <property type="term" value="F:hydrolase activity, acting on ester bonds"/>
    <property type="evidence" value="ECO:0007669"/>
    <property type="project" value="InterPro"/>
</dbReference>
<dbReference type="EMBL" id="DTDJ01000022">
    <property type="protein sequence ID" value="HGL17193.1"/>
    <property type="molecule type" value="Genomic_DNA"/>
</dbReference>
<protein>
    <recommendedName>
        <fullName evidence="4">CRISPR-associated endoribonuclease</fullName>
    </recommendedName>
</protein>
<evidence type="ECO:0000256" key="3">
    <source>
        <dbReference type="ARBA" id="ARBA00023118"/>
    </source>
</evidence>
<dbReference type="Pfam" id="PF01881">
    <property type="entry name" value="Cas_Cas6_C"/>
    <property type="match status" value="1"/>
</dbReference>
<gene>
    <name evidence="8" type="primary">cas6</name>
    <name evidence="8" type="ORF">ENQ77_02745</name>
    <name evidence="9" type="ORF">ENU66_02500</name>
</gene>
<dbReference type="InterPro" id="IPR010156">
    <property type="entry name" value="CRISPR-assoc_prot_Cas6"/>
</dbReference>
<dbReference type="CDD" id="cd21140">
    <property type="entry name" value="Cas6_I-like"/>
    <property type="match status" value="1"/>
</dbReference>
<dbReference type="Gene3D" id="3.30.70.1890">
    <property type="match status" value="1"/>
</dbReference>
<comment type="similarity">
    <text evidence="1 4">Belongs to the CRISPR-associated protein Cas6/Cse3/CasE family.</text>
</comment>
<dbReference type="PANTHER" id="PTHR36984:SF1">
    <property type="entry name" value="CRISPR-ASSOCIATED ENDORIBONUCLEASE CAS6 1"/>
    <property type="match status" value="1"/>
</dbReference>
<comment type="caution">
    <text evidence="8">The sequence shown here is derived from an EMBL/GenBank/DDBJ whole genome shotgun (WGS) entry which is preliminary data.</text>
</comment>
<keyword evidence="2" id="KW-0694">RNA-binding</keyword>
<evidence type="ECO:0000256" key="5">
    <source>
        <dbReference type="PIRSR" id="PIRSR005054-1"/>
    </source>
</evidence>
<feature type="active site" description="Proton acceptor" evidence="6">
    <location>
        <position position="29"/>
    </location>
</feature>
<evidence type="ECO:0000259" key="7">
    <source>
        <dbReference type="Pfam" id="PF01881"/>
    </source>
</evidence>
<accession>A0A7C2K3H2</accession>
<dbReference type="Gene3D" id="3.30.70.1900">
    <property type="match status" value="1"/>
</dbReference>
<feature type="active site" description="Proton donor" evidence="6">
    <location>
        <position position="41"/>
    </location>
</feature>
<evidence type="ECO:0000256" key="2">
    <source>
        <dbReference type="ARBA" id="ARBA00022884"/>
    </source>
</evidence>
<evidence type="ECO:0000256" key="1">
    <source>
        <dbReference type="ARBA" id="ARBA00005937"/>
    </source>
</evidence>
<reference evidence="8" key="1">
    <citation type="journal article" date="2020" name="mSystems">
        <title>Genome- and Community-Level Interaction Insights into Carbon Utilization and Element Cycling Functions of Hydrothermarchaeota in Hydrothermal Sediment.</title>
        <authorList>
            <person name="Zhou Z."/>
            <person name="Liu Y."/>
            <person name="Xu W."/>
            <person name="Pan J."/>
            <person name="Luo Z.H."/>
            <person name="Li M."/>
        </authorList>
    </citation>
    <scope>NUCLEOTIDE SEQUENCE [LARGE SCALE GENOMIC DNA]</scope>
    <source>
        <strain evidence="8">SpSt-34</strain>
        <strain evidence="9">SpSt-69</strain>
    </source>
</reference>
<dbReference type="PANTHER" id="PTHR36984">
    <property type="entry name" value="CRISPR-ASSOCIATED ENDORIBONUCLEASE CAS6 1"/>
    <property type="match status" value="1"/>
</dbReference>
<dbReference type="InterPro" id="IPR049435">
    <property type="entry name" value="Cas_Cas6_C"/>
</dbReference>
<organism evidence="8">
    <name type="scientific">candidate division WOR-3 bacterium</name>
    <dbReference type="NCBI Taxonomy" id="2052148"/>
    <lineage>
        <taxon>Bacteria</taxon>
        <taxon>Bacteria division WOR-3</taxon>
    </lineage>
</organism>
<feature type="domain" description="CRISPR associated protein Cas6 C-terminal" evidence="7">
    <location>
        <begin position="124"/>
        <end position="246"/>
    </location>
</feature>
<name>A0A7C2K3H2_UNCW3</name>
<evidence type="ECO:0000313" key="8">
    <source>
        <dbReference type="EMBL" id="HEN27580.1"/>
    </source>
</evidence>
<evidence type="ECO:0000313" key="9">
    <source>
        <dbReference type="EMBL" id="HGL17193.1"/>
    </source>
</evidence>
<sequence length="258" mass="29675">MRLKVFFRGVNSVVVLPIHYNSLVQAFIYKNLDEWLATKLHDEGFKDPTSKRSIKFFTFSRLISINNRIKIREKHAIFHGEICLVVASPYNEFIQSFGSNLLKKNKFEIGNEIFELVSIEVEPTPEYAEKVLVKTISPITVYSTVLTLDGKKKIYYYSPFEEDFEKLLLKNLQRKARIWFGKDIYGGSIKPFKVTKKDEKILLHHGNLVKGWDGIFELSLPPELFQLAFEAGLGAKNSSGFGCIEIFGRNNLKKKVLS</sequence>
<dbReference type="GO" id="GO:0003723">
    <property type="term" value="F:RNA binding"/>
    <property type="evidence" value="ECO:0007669"/>
    <property type="project" value="UniProtKB-KW"/>
</dbReference>
<dbReference type="PIRSF" id="PIRSF005054">
    <property type="entry name" value="PF1131"/>
    <property type="match status" value="1"/>
</dbReference>
<dbReference type="NCBIfam" id="TIGR01877">
    <property type="entry name" value="cas_cas6"/>
    <property type="match status" value="1"/>
</dbReference>
<proteinExistence type="inferred from homology"/>
<evidence type="ECO:0000256" key="6">
    <source>
        <dbReference type="PIRSR" id="PIRSR005054-50"/>
    </source>
</evidence>
<dbReference type="GO" id="GO:0051607">
    <property type="term" value="P:defense response to virus"/>
    <property type="evidence" value="ECO:0007669"/>
    <property type="project" value="UniProtKB-KW"/>
</dbReference>
<keyword evidence="3" id="KW-0051">Antiviral defense</keyword>
<comment type="function">
    <text evidence="4">CRISPR (clustered regularly interspaced short palindromic repeat), is an adaptive immune system that provides protection against mobile genetic elements (viruses, transposable elements and conjugative plasmids). CRISPR clusters contain sequences complementary to antecedent mobile elements and target invading nucleic acids. CRISPR clusters are transcribed and processed into CRISPR RNA (crRNA).</text>
</comment>